<feature type="transmembrane region" description="Helical" evidence="6">
    <location>
        <begin position="94"/>
        <end position="116"/>
    </location>
</feature>
<accession>A0A6A5YAT1</accession>
<keyword evidence="2 6" id="KW-0812">Transmembrane</keyword>
<comment type="similarity">
    <text evidence="5">Belongs to the SAT4 family.</text>
</comment>
<feature type="transmembrane region" description="Helical" evidence="6">
    <location>
        <begin position="174"/>
        <end position="193"/>
    </location>
</feature>
<evidence type="ECO:0000259" key="7">
    <source>
        <dbReference type="Pfam" id="PF20684"/>
    </source>
</evidence>
<keyword evidence="3 6" id="KW-1133">Transmembrane helix</keyword>
<evidence type="ECO:0000256" key="1">
    <source>
        <dbReference type="ARBA" id="ARBA00004141"/>
    </source>
</evidence>
<feature type="transmembrane region" description="Helical" evidence="6">
    <location>
        <begin position="205"/>
        <end position="227"/>
    </location>
</feature>
<evidence type="ECO:0000256" key="3">
    <source>
        <dbReference type="ARBA" id="ARBA00022989"/>
    </source>
</evidence>
<dbReference type="PANTHER" id="PTHR33048:SF161">
    <property type="entry name" value="INTEGRAL MEMBRANE PROTEIN"/>
    <property type="match status" value="1"/>
</dbReference>
<evidence type="ECO:0000256" key="6">
    <source>
        <dbReference type="SAM" id="Phobius"/>
    </source>
</evidence>
<dbReference type="EMBL" id="ML978715">
    <property type="protein sequence ID" value="KAF2088975.1"/>
    <property type="molecule type" value="Genomic_DNA"/>
</dbReference>
<comment type="subcellular location">
    <subcellularLocation>
        <location evidence="1">Membrane</location>
        <topology evidence="1">Multi-pass membrane protein</topology>
    </subcellularLocation>
</comment>
<proteinExistence type="inferred from homology"/>
<keyword evidence="9" id="KW-1185">Reference proteome</keyword>
<dbReference type="PANTHER" id="PTHR33048">
    <property type="entry name" value="PTH11-LIKE INTEGRAL MEMBRANE PROTEIN (AFU_ORTHOLOGUE AFUA_5G11245)"/>
    <property type="match status" value="1"/>
</dbReference>
<dbReference type="InterPro" id="IPR052337">
    <property type="entry name" value="SAT4-like"/>
</dbReference>
<dbReference type="GO" id="GO:0016020">
    <property type="term" value="C:membrane"/>
    <property type="evidence" value="ECO:0007669"/>
    <property type="project" value="UniProtKB-SubCell"/>
</dbReference>
<sequence length="358" mass="40959">MIEIYSLDRDFSARTQFGLHTFLIVLSTLLLGLRLLARWLKRVGFWWDDWSLVIALVLDFVLYGVGLAFLRYGMHTHVWVLGRDNLTLMLKLLVAYQVIYCTTLLFVKVSWCLFYLRVFVNKTFRAWVWGTLAFLVLLWTAFMLQTFLICIPFSKNWFMTEPGHCGNEPLGFTIVGILVILTDVWIVCLPLPVISKLQLDRRTKWGLYCVFGLGLFITIASCIREYVLTNAYNDIPFDLFATVYWTFIEPTVAIITACLPMVRLVVISLLPGRRWTSHDARSTIGRESSNPTAFKRIEEGRYVMNPMSHVTMMTCTGDSSEGSSKGRDSFIPSGFSHADEGSDMAMVDQPGRNSYIIK</sequence>
<feature type="transmembrane region" description="Helical" evidence="6">
    <location>
        <begin position="247"/>
        <end position="270"/>
    </location>
</feature>
<feature type="transmembrane region" description="Helical" evidence="6">
    <location>
        <begin position="128"/>
        <end position="154"/>
    </location>
</feature>
<organism evidence="8 9">
    <name type="scientific">Saccharata proteae CBS 121410</name>
    <dbReference type="NCBI Taxonomy" id="1314787"/>
    <lineage>
        <taxon>Eukaryota</taxon>
        <taxon>Fungi</taxon>
        <taxon>Dikarya</taxon>
        <taxon>Ascomycota</taxon>
        <taxon>Pezizomycotina</taxon>
        <taxon>Dothideomycetes</taxon>
        <taxon>Dothideomycetes incertae sedis</taxon>
        <taxon>Botryosphaeriales</taxon>
        <taxon>Saccharataceae</taxon>
        <taxon>Saccharata</taxon>
    </lineage>
</organism>
<feature type="transmembrane region" description="Helical" evidence="6">
    <location>
        <begin position="17"/>
        <end position="37"/>
    </location>
</feature>
<evidence type="ECO:0000313" key="9">
    <source>
        <dbReference type="Proteomes" id="UP000799776"/>
    </source>
</evidence>
<protein>
    <recommendedName>
        <fullName evidence="7">Rhodopsin domain-containing protein</fullName>
    </recommendedName>
</protein>
<name>A0A6A5YAT1_9PEZI</name>
<feature type="transmembrane region" description="Helical" evidence="6">
    <location>
        <begin position="49"/>
        <end position="74"/>
    </location>
</feature>
<dbReference type="InterPro" id="IPR049326">
    <property type="entry name" value="Rhodopsin_dom_fungi"/>
</dbReference>
<dbReference type="Pfam" id="PF20684">
    <property type="entry name" value="Fung_rhodopsin"/>
    <property type="match status" value="1"/>
</dbReference>
<evidence type="ECO:0000313" key="8">
    <source>
        <dbReference type="EMBL" id="KAF2088975.1"/>
    </source>
</evidence>
<feature type="domain" description="Rhodopsin" evidence="7">
    <location>
        <begin position="33"/>
        <end position="265"/>
    </location>
</feature>
<evidence type="ECO:0000256" key="2">
    <source>
        <dbReference type="ARBA" id="ARBA00022692"/>
    </source>
</evidence>
<gene>
    <name evidence="8" type="ORF">K490DRAFT_64191</name>
</gene>
<reference evidence="8" key="1">
    <citation type="journal article" date="2020" name="Stud. Mycol.">
        <title>101 Dothideomycetes genomes: a test case for predicting lifestyles and emergence of pathogens.</title>
        <authorList>
            <person name="Haridas S."/>
            <person name="Albert R."/>
            <person name="Binder M."/>
            <person name="Bloem J."/>
            <person name="Labutti K."/>
            <person name="Salamov A."/>
            <person name="Andreopoulos B."/>
            <person name="Baker S."/>
            <person name="Barry K."/>
            <person name="Bills G."/>
            <person name="Bluhm B."/>
            <person name="Cannon C."/>
            <person name="Castanera R."/>
            <person name="Culley D."/>
            <person name="Daum C."/>
            <person name="Ezra D."/>
            <person name="Gonzalez J."/>
            <person name="Henrissat B."/>
            <person name="Kuo A."/>
            <person name="Liang C."/>
            <person name="Lipzen A."/>
            <person name="Lutzoni F."/>
            <person name="Magnuson J."/>
            <person name="Mondo S."/>
            <person name="Nolan M."/>
            <person name="Ohm R."/>
            <person name="Pangilinan J."/>
            <person name="Park H.-J."/>
            <person name="Ramirez L."/>
            <person name="Alfaro M."/>
            <person name="Sun H."/>
            <person name="Tritt A."/>
            <person name="Yoshinaga Y."/>
            <person name="Zwiers L.-H."/>
            <person name="Turgeon B."/>
            <person name="Goodwin S."/>
            <person name="Spatafora J."/>
            <person name="Crous P."/>
            <person name="Grigoriev I."/>
        </authorList>
    </citation>
    <scope>NUCLEOTIDE SEQUENCE</scope>
    <source>
        <strain evidence="8">CBS 121410</strain>
    </source>
</reference>
<dbReference type="OrthoDB" id="10017208at2759"/>
<evidence type="ECO:0000256" key="4">
    <source>
        <dbReference type="ARBA" id="ARBA00023136"/>
    </source>
</evidence>
<keyword evidence="4 6" id="KW-0472">Membrane</keyword>
<dbReference type="Proteomes" id="UP000799776">
    <property type="component" value="Unassembled WGS sequence"/>
</dbReference>
<evidence type="ECO:0000256" key="5">
    <source>
        <dbReference type="ARBA" id="ARBA00038359"/>
    </source>
</evidence>
<dbReference type="AlphaFoldDB" id="A0A6A5YAT1"/>